<evidence type="ECO:0000313" key="2">
    <source>
        <dbReference type="EMBL" id="ACK68611.1"/>
    </source>
</evidence>
<keyword evidence="3" id="KW-1185">Reference proteome</keyword>
<protein>
    <submittedName>
        <fullName evidence="2">Uncharacterized protein</fullName>
    </submittedName>
</protein>
<reference evidence="3" key="1">
    <citation type="journal article" date="2011" name="MBio">
        <title>Novel metabolic attributes of the genus Cyanothece, comprising a group of unicellular nitrogen-fixing Cyanobacteria.</title>
        <authorList>
            <person name="Bandyopadhyay A."/>
            <person name="Elvitigala T."/>
            <person name="Welsh E."/>
            <person name="Stockel J."/>
            <person name="Liberton M."/>
            <person name="Min H."/>
            <person name="Sherman L.A."/>
            <person name="Pakrasi H.B."/>
        </authorList>
    </citation>
    <scope>NUCLEOTIDE SEQUENCE [LARGE SCALE GENOMIC DNA]</scope>
    <source>
        <strain evidence="3">PCC 7424</strain>
    </source>
</reference>
<dbReference type="RefSeq" id="WP_012597561.1">
    <property type="nucleotide sequence ID" value="NC_011729.1"/>
</dbReference>
<accession>B7K9C8</accession>
<name>B7K9C8_GLOC7</name>
<dbReference type="STRING" id="65393.PCC7424_0141"/>
<proteinExistence type="predicted"/>
<dbReference type="Proteomes" id="UP000002384">
    <property type="component" value="Chromosome"/>
</dbReference>
<dbReference type="KEGG" id="cyc:PCC7424_0141"/>
<gene>
    <name evidence="2" type="ordered locus">PCC7424_0141</name>
</gene>
<dbReference type="AlphaFoldDB" id="B7K9C8"/>
<evidence type="ECO:0000256" key="1">
    <source>
        <dbReference type="SAM" id="MobiDB-lite"/>
    </source>
</evidence>
<organism evidence="2 3">
    <name type="scientific">Gloeothece citriformis (strain PCC 7424)</name>
    <name type="common">Cyanothece sp. (strain PCC 7424)</name>
    <dbReference type="NCBI Taxonomy" id="65393"/>
    <lineage>
        <taxon>Bacteria</taxon>
        <taxon>Bacillati</taxon>
        <taxon>Cyanobacteriota</taxon>
        <taxon>Cyanophyceae</taxon>
        <taxon>Oscillatoriophycideae</taxon>
        <taxon>Chroococcales</taxon>
        <taxon>Aphanothecaceae</taxon>
        <taxon>Gloeothece</taxon>
        <taxon>Gloeothece citriformis</taxon>
    </lineage>
</organism>
<evidence type="ECO:0000313" key="3">
    <source>
        <dbReference type="Proteomes" id="UP000002384"/>
    </source>
</evidence>
<dbReference type="EMBL" id="CP001291">
    <property type="protein sequence ID" value="ACK68611.1"/>
    <property type="molecule type" value="Genomic_DNA"/>
</dbReference>
<feature type="region of interest" description="Disordered" evidence="1">
    <location>
        <begin position="77"/>
        <end position="101"/>
    </location>
</feature>
<sequence length="101" mass="11375">MWILTFNGHLVNLNLIEAVCFDNWKEDFRVIAYGQASSEDYASSWVLCQYKTQEEAENYLNNLRWMLGAKFVVDPGDSSKVDPKVDPPEIPFSEPVSGGAA</sequence>
<feature type="compositionally biased region" description="Basic and acidic residues" evidence="1">
    <location>
        <begin position="77"/>
        <end position="87"/>
    </location>
</feature>
<dbReference type="HOGENOM" id="CLU_2286841_0_0_3"/>